<dbReference type="SMART" id="SM00326">
    <property type="entry name" value="SH3"/>
    <property type="match status" value="6"/>
</dbReference>
<evidence type="ECO:0000313" key="13">
    <source>
        <dbReference type="Proteomes" id="UP000515204"/>
    </source>
</evidence>
<dbReference type="Gene3D" id="1.20.1270.60">
    <property type="entry name" value="Arfaptin homology (AH) domain/BAR domain"/>
    <property type="match status" value="1"/>
</dbReference>
<dbReference type="PANTHER" id="PTHR22834">
    <property type="entry name" value="NUCLEAR FUSION PROTEIN FUS2"/>
    <property type="match status" value="1"/>
</dbReference>
<proteinExistence type="predicted"/>
<evidence type="ECO:0000256" key="6">
    <source>
        <dbReference type="ARBA" id="ARBA00022949"/>
    </source>
</evidence>
<feature type="domain" description="SH3" evidence="10">
    <location>
        <begin position="171"/>
        <end position="231"/>
    </location>
</feature>
<dbReference type="PANTHER" id="PTHR22834:SF20">
    <property type="entry name" value="SH3 DOMAIN-CONTAINING PROTEIN"/>
    <property type="match status" value="1"/>
</dbReference>
<feature type="domain" description="SH3" evidence="10">
    <location>
        <begin position="37"/>
        <end position="96"/>
    </location>
</feature>
<dbReference type="GO" id="GO:0005085">
    <property type="term" value="F:guanyl-nucleotide exchange factor activity"/>
    <property type="evidence" value="ECO:0007669"/>
    <property type="project" value="UniProtKB-KW"/>
</dbReference>
<dbReference type="AlphaFoldDB" id="A0A6P3XW89"/>
<dbReference type="Pfam" id="PF03114">
    <property type="entry name" value="BAR"/>
    <property type="match status" value="1"/>
</dbReference>
<evidence type="ECO:0000256" key="8">
    <source>
        <dbReference type="PROSITE-ProRule" id="PRU00192"/>
    </source>
</evidence>
<evidence type="ECO:0000256" key="7">
    <source>
        <dbReference type="ARBA" id="ARBA00032587"/>
    </source>
</evidence>
<dbReference type="InterPro" id="IPR004148">
    <property type="entry name" value="BAR_dom"/>
</dbReference>
<evidence type="ECO:0000259" key="10">
    <source>
        <dbReference type="PROSITE" id="PS50002"/>
    </source>
</evidence>
<dbReference type="InterPro" id="IPR027267">
    <property type="entry name" value="AH/BAR_dom_sf"/>
</dbReference>
<dbReference type="SUPFAM" id="SSF48065">
    <property type="entry name" value="DBL homology domain (DH-domain)"/>
    <property type="match status" value="1"/>
</dbReference>
<feature type="region of interest" description="Disordered" evidence="9">
    <location>
        <begin position="1083"/>
        <end position="1116"/>
    </location>
</feature>
<evidence type="ECO:0000256" key="2">
    <source>
        <dbReference type="ARBA" id="ARBA00004348"/>
    </source>
</evidence>
<dbReference type="PROSITE" id="PS51021">
    <property type="entry name" value="BAR"/>
    <property type="match status" value="1"/>
</dbReference>
<keyword evidence="4 8" id="KW-0728">SH3 domain</keyword>
<dbReference type="GeneID" id="106748617"/>
<evidence type="ECO:0000259" key="12">
    <source>
        <dbReference type="PROSITE" id="PS51021"/>
    </source>
</evidence>
<comment type="subcellular location">
    <subcellularLocation>
        <location evidence="1">Cell junction</location>
    </subcellularLocation>
    <subcellularLocation>
        <location evidence="2">Golgi apparatus</location>
        <location evidence="2">Golgi stack</location>
    </subcellularLocation>
</comment>
<feature type="compositionally biased region" description="Polar residues" evidence="9">
    <location>
        <begin position="1087"/>
        <end position="1102"/>
    </location>
</feature>
<feature type="region of interest" description="Disordered" evidence="9">
    <location>
        <begin position="473"/>
        <end position="531"/>
    </location>
</feature>
<dbReference type="InterPro" id="IPR036028">
    <property type="entry name" value="SH3-like_dom_sf"/>
</dbReference>
<dbReference type="Pfam" id="PF00621">
    <property type="entry name" value="RhoGEF"/>
    <property type="match status" value="1"/>
</dbReference>
<evidence type="ECO:0000256" key="5">
    <source>
        <dbReference type="ARBA" id="ARBA00022658"/>
    </source>
</evidence>
<dbReference type="PROSITE" id="PS50002">
    <property type="entry name" value="SH3"/>
    <property type="match status" value="6"/>
</dbReference>
<dbReference type="KEGG" id="dqu:106748617"/>
<protein>
    <recommendedName>
        <fullName evidence="3">Dynamin-binding protein</fullName>
    </recommendedName>
    <alternativeName>
        <fullName evidence="7">Scaffold protein Tuba</fullName>
    </alternativeName>
</protein>
<evidence type="ECO:0000256" key="4">
    <source>
        <dbReference type="ARBA" id="ARBA00022443"/>
    </source>
</evidence>
<dbReference type="CDD" id="cd11800">
    <property type="entry name" value="SH3_DNMBP_C2_like"/>
    <property type="match status" value="1"/>
</dbReference>
<dbReference type="PRINTS" id="PR00499">
    <property type="entry name" value="P67PHOX"/>
</dbReference>
<dbReference type="InterPro" id="IPR051492">
    <property type="entry name" value="Dynamin-Rho_GEF"/>
</dbReference>
<dbReference type="GO" id="GO:0070161">
    <property type="term" value="C:anchoring junction"/>
    <property type="evidence" value="ECO:0007669"/>
    <property type="project" value="UniProtKB-SubCell"/>
</dbReference>
<evidence type="ECO:0000313" key="14">
    <source>
        <dbReference type="RefSeq" id="XP_014482801.1"/>
    </source>
</evidence>
<dbReference type="Pfam" id="PF00018">
    <property type="entry name" value="SH3_1"/>
    <property type="match status" value="4"/>
</dbReference>
<feature type="compositionally biased region" description="Basic and acidic residues" evidence="9">
    <location>
        <begin position="473"/>
        <end position="484"/>
    </location>
</feature>
<accession>A0A6P3XW89</accession>
<organism evidence="13 14">
    <name type="scientific">Dinoponera quadriceps</name>
    <name type="common">South American ant</name>
    <dbReference type="NCBI Taxonomy" id="609295"/>
    <lineage>
        <taxon>Eukaryota</taxon>
        <taxon>Metazoa</taxon>
        <taxon>Ecdysozoa</taxon>
        <taxon>Arthropoda</taxon>
        <taxon>Hexapoda</taxon>
        <taxon>Insecta</taxon>
        <taxon>Pterygota</taxon>
        <taxon>Neoptera</taxon>
        <taxon>Endopterygota</taxon>
        <taxon>Hymenoptera</taxon>
        <taxon>Apocrita</taxon>
        <taxon>Aculeata</taxon>
        <taxon>Formicoidea</taxon>
        <taxon>Formicidae</taxon>
        <taxon>Ponerinae</taxon>
        <taxon>Ponerini</taxon>
        <taxon>Dinoponera</taxon>
    </lineage>
</organism>
<dbReference type="CDD" id="cd00174">
    <property type="entry name" value="SH3"/>
    <property type="match status" value="3"/>
</dbReference>
<dbReference type="SUPFAM" id="SSF50044">
    <property type="entry name" value="SH3-domain"/>
    <property type="match status" value="7"/>
</dbReference>
<feature type="domain" description="SH3" evidence="10">
    <location>
        <begin position="390"/>
        <end position="450"/>
    </location>
</feature>
<keyword evidence="13" id="KW-1185">Reference proteome</keyword>
<dbReference type="RefSeq" id="XP_014482801.1">
    <property type="nucleotide sequence ID" value="XM_014627315.1"/>
</dbReference>
<keyword evidence="6" id="KW-0965">Cell junction</keyword>
<dbReference type="SMART" id="SM00721">
    <property type="entry name" value="BAR"/>
    <property type="match status" value="1"/>
</dbReference>
<dbReference type="InterPro" id="IPR000219">
    <property type="entry name" value="DH_dom"/>
</dbReference>
<gene>
    <name evidence="14" type="primary">LOC106748617</name>
</gene>
<sequence length="1229" mass="137674">MPRDNHFIGAVSFVSLVRFRQAQCRENGDCGCFVEMEPGTLARVLHDFFTTVDGELSLSKGHYFLIYEIVDKHWCSGQSQDRVGKFPLSHLHKVEIPEFSQAERLFVAIAGFPGQETGDLSFAQGDLIIGTRDIGSGWCMGRTSSNTGIFPTTHTWELDTILIKKTSRKKSIRRKAKVNTTLKAQLEEELDLIAGEVVTVTEILDDGWCRGITENGKEGTFPEGFISYTDVDEDSTGQVEMSTTRNNLTWPTSYSSAVYSNLGEATSVTPPIPEEPAPNYFDLFPEALASTSSTADTQCDTHPKSVDVKPYAITLYPFNAQFPNELSFGAGEVVHLTRHIDSEWMEGMIDTTKGIFPSSYVNIIVDCVEAENIQAQPEVDAIPAKKHALEPGVTVKVLYTFDAQMDGDLSVHEGDVVTVVDTANEDWVNVKNKSGLVGLCPREYLSSALDHSSSQLPESTEGLEDFVVIRHKEENVTTSEEQKPKRMSQPHRPAPPAPAPGRVPLQKDAAANAEPSVQGGSERNESVTDGAIDIREKRADQRQNVISELVITEKEYVRDLKLTYETFNLYDPNSLTSKGIDVSTLFGNILEVIHIAEELLDMILRAMKGRDESLQMIGPCFVKMAEKLKTVYVKYCGNHEASLTLLKKYENNEEIMRIFNKGIEALRHQIACFDMSSILIKPVQRILKYPLILYELIKCTEDNHLDKATTEDAWKAMTNVASYINEYKRRKDIVSKYLDNDNTLIGKMSKLSMHSVAKMSTRLSTRLSASLGLTNVACDVQFEELEKQFRSIEKCTWQLAKDVEQCTVHLNEEAMSGDVIAEFLGHYYQGTTSDVKRFQEIRSTIWSQYMPDFKSCIEKRVNAPLHLLATLLEGPAVLISKRHDKLLDYDAAISKSEKYKESKIVQEELFTAKSNYEALNQQLLEELPILLDSAANILVSCISAFAGARKLLSGRITKQYLTLCEASPHLSTQDVLESFLVNHNLVWNQITRFAFAGTNPRVDEEGQAQLCMQSEKQRIRLREKYAADKLYIVVEDVASTSALDVGAARGTLVAAIKKQDPMGDPAKWYVDTGITQGFLPSQKLKPAQQSPPRDSAAATNVAATRKSPPNLMSLDSPEKEVRKASQSHLQDLLSLDMNKEPRVSRTYSNIPETPRVQVYQNINSEFYYAMYDFAANIPGTLSIMNGQALRLLRPHDEKGNDEWWLVENRDGKQGYVPRNYLHSKVKPKS</sequence>
<dbReference type="CDD" id="cd00160">
    <property type="entry name" value="RhoGEF"/>
    <property type="match status" value="1"/>
</dbReference>
<dbReference type="InterPro" id="IPR001331">
    <property type="entry name" value="GDS_CDC24_CS"/>
</dbReference>
<feature type="domain" description="DH" evidence="11">
    <location>
        <begin position="541"/>
        <end position="727"/>
    </location>
</feature>
<dbReference type="SUPFAM" id="SSF103657">
    <property type="entry name" value="BAR/IMD domain-like"/>
    <property type="match status" value="1"/>
</dbReference>
<dbReference type="GO" id="GO:0035556">
    <property type="term" value="P:intracellular signal transduction"/>
    <property type="evidence" value="ECO:0007669"/>
    <property type="project" value="InterPro"/>
</dbReference>
<keyword evidence="5" id="KW-0344">Guanine-nucleotide releasing factor</keyword>
<dbReference type="GO" id="GO:0005795">
    <property type="term" value="C:Golgi stack"/>
    <property type="evidence" value="ECO:0007669"/>
    <property type="project" value="UniProtKB-SubCell"/>
</dbReference>
<dbReference type="SMART" id="SM00325">
    <property type="entry name" value="RhoGEF"/>
    <property type="match status" value="1"/>
</dbReference>
<dbReference type="Proteomes" id="UP000515204">
    <property type="component" value="Unplaced"/>
</dbReference>
<dbReference type="InterPro" id="IPR001452">
    <property type="entry name" value="SH3_domain"/>
</dbReference>
<dbReference type="Gene3D" id="2.30.30.40">
    <property type="entry name" value="SH3 Domains"/>
    <property type="match status" value="7"/>
</dbReference>
<feature type="compositionally biased region" description="Pro residues" evidence="9">
    <location>
        <begin position="492"/>
        <end position="501"/>
    </location>
</feature>
<dbReference type="OrthoDB" id="27823at2759"/>
<evidence type="ECO:0000256" key="3">
    <source>
        <dbReference type="ARBA" id="ARBA00018186"/>
    </source>
</evidence>
<name>A0A6P3XW89_DINQU</name>
<feature type="domain" description="BAR" evidence="12">
    <location>
        <begin position="767"/>
        <end position="976"/>
    </location>
</feature>
<evidence type="ECO:0000259" key="11">
    <source>
        <dbReference type="PROSITE" id="PS50010"/>
    </source>
</evidence>
<feature type="compositionally biased region" description="Basic and acidic residues" evidence="9">
    <location>
        <begin position="522"/>
        <end position="531"/>
    </location>
</feature>
<dbReference type="InterPro" id="IPR035899">
    <property type="entry name" value="DBL_dom_sf"/>
</dbReference>
<evidence type="ECO:0000256" key="9">
    <source>
        <dbReference type="SAM" id="MobiDB-lite"/>
    </source>
</evidence>
<feature type="domain" description="SH3" evidence="10">
    <location>
        <begin position="101"/>
        <end position="160"/>
    </location>
</feature>
<dbReference type="Gene3D" id="1.20.900.10">
    <property type="entry name" value="Dbl homology (DH) domain"/>
    <property type="match status" value="1"/>
</dbReference>
<dbReference type="PROSITE" id="PS00741">
    <property type="entry name" value="DH_1"/>
    <property type="match status" value="1"/>
</dbReference>
<dbReference type="PROSITE" id="PS50010">
    <property type="entry name" value="DH_2"/>
    <property type="match status" value="1"/>
</dbReference>
<feature type="domain" description="SH3" evidence="10">
    <location>
        <begin position="1162"/>
        <end position="1226"/>
    </location>
</feature>
<dbReference type="Pfam" id="PF14604">
    <property type="entry name" value="SH3_9"/>
    <property type="match status" value="2"/>
</dbReference>
<reference evidence="14" key="1">
    <citation type="submission" date="2025-08" db="UniProtKB">
        <authorList>
            <consortium name="RefSeq"/>
        </authorList>
    </citation>
    <scope>IDENTIFICATION</scope>
</reference>
<evidence type="ECO:0000256" key="1">
    <source>
        <dbReference type="ARBA" id="ARBA00004282"/>
    </source>
</evidence>
<feature type="domain" description="SH3" evidence="10">
    <location>
        <begin position="307"/>
        <end position="366"/>
    </location>
</feature>